<evidence type="ECO:0000313" key="1">
    <source>
        <dbReference type="EMBL" id="WSE32533.1"/>
    </source>
</evidence>
<organism evidence="1 2">
    <name type="scientific">Amycolatopsis rhabdoformis</name>
    <dbReference type="NCBI Taxonomy" id="1448059"/>
    <lineage>
        <taxon>Bacteria</taxon>
        <taxon>Bacillati</taxon>
        <taxon>Actinomycetota</taxon>
        <taxon>Actinomycetes</taxon>
        <taxon>Pseudonocardiales</taxon>
        <taxon>Pseudonocardiaceae</taxon>
        <taxon>Amycolatopsis</taxon>
    </lineage>
</organism>
<gene>
    <name evidence="1" type="ORF">VSH64_10495</name>
</gene>
<dbReference type="RefSeq" id="WP_326835340.1">
    <property type="nucleotide sequence ID" value="NZ_CP142149.1"/>
</dbReference>
<name>A0ABZ1IEF3_9PSEU</name>
<proteinExistence type="predicted"/>
<dbReference type="EMBL" id="CP142149">
    <property type="protein sequence ID" value="WSE32533.1"/>
    <property type="molecule type" value="Genomic_DNA"/>
</dbReference>
<accession>A0ABZ1IEF3</accession>
<evidence type="ECO:0000313" key="2">
    <source>
        <dbReference type="Proteomes" id="UP001330812"/>
    </source>
</evidence>
<protein>
    <submittedName>
        <fullName evidence="1">Uncharacterized protein</fullName>
    </submittedName>
</protein>
<keyword evidence="2" id="KW-1185">Reference proteome</keyword>
<sequence length="176" mass="19267">MRTVLNDDLHVHYGQCYVHSEGGDPFQGRRTACFAGQRNGLCGAATAGTLYLITGLHTGNVGFRVEVHDTEPPDQGAEDVVEVSFRVEGASRLVTWGGESSWDLDLAPGDYRVRYAGTAMDAGHTRDTRPAGEPERDHYLLQFWPAPPAPDAIVRRTSAIAEYWHDVARKLPPPPG</sequence>
<dbReference type="Proteomes" id="UP001330812">
    <property type="component" value="Chromosome"/>
</dbReference>
<reference evidence="1 2" key="1">
    <citation type="journal article" date="2015" name="Int. J. Syst. Evol. Microbiol.">
        <title>Amycolatopsis rhabdoformis sp. nov., an actinomycete isolated from a tropical forest soil.</title>
        <authorList>
            <person name="Souza W.R."/>
            <person name="Silva R.E."/>
            <person name="Goodfellow M."/>
            <person name="Busarakam K."/>
            <person name="Figueiro F.S."/>
            <person name="Ferreira D."/>
            <person name="Rodrigues-Filho E."/>
            <person name="Moraes L.A.B."/>
            <person name="Zucchi T.D."/>
        </authorList>
    </citation>
    <scope>NUCLEOTIDE SEQUENCE [LARGE SCALE GENOMIC DNA]</scope>
    <source>
        <strain evidence="1 2">NCIMB 14900</strain>
    </source>
</reference>